<keyword evidence="2" id="KW-1185">Reference proteome</keyword>
<dbReference type="Proteomes" id="UP000249661">
    <property type="component" value="Unassembled WGS sequence"/>
</dbReference>
<evidence type="ECO:0000313" key="2">
    <source>
        <dbReference type="Proteomes" id="UP000249661"/>
    </source>
</evidence>
<sequence length="105" mass="11587">MNSQSFLGNEHLSLVMQPHVLLHAPAIEAIGLLVRLSGQVNTKEDNNRVVSITYTDSPIIFFNDNDVNSSLRQPTPLPRVDDVQCYASNELVVSPSAIIRLCIKS</sequence>
<protein>
    <submittedName>
        <fullName evidence="1">Uncharacterized protein</fullName>
    </submittedName>
</protein>
<name>A0ACD1HMN5_9EURO</name>
<accession>A0ACD1HMN5</accession>
<organism evidence="1 2">
    <name type="scientific">Aspergillus aculeatinus CBS 121060</name>
    <dbReference type="NCBI Taxonomy" id="1448322"/>
    <lineage>
        <taxon>Eukaryota</taxon>
        <taxon>Fungi</taxon>
        <taxon>Dikarya</taxon>
        <taxon>Ascomycota</taxon>
        <taxon>Pezizomycotina</taxon>
        <taxon>Eurotiomycetes</taxon>
        <taxon>Eurotiomycetidae</taxon>
        <taxon>Eurotiales</taxon>
        <taxon>Aspergillaceae</taxon>
        <taxon>Aspergillus</taxon>
        <taxon>Aspergillus subgen. Circumdati</taxon>
    </lineage>
</organism>
<reference evidence="1" key="1">
    <citation type="submission" date="2018-02" db="EMBL/GenBank/DDBJ databases">
        <title>The genomes of Aspergillus section Nigri reveals drivers in fungal speciation.</title>
        <authorList>
            <consortium name="DOE Joint Genome Institute"/>
            <person name="Vesth T.C."/>
            <person name="Nybo J."/>
            <person name="Theobald S."/>
            <person name="Brandl J."/>
            <person name="Frisvad J.C."/>
            <person name="Nielsen K.F."/>
            <person name="Lyhne E.K."/>
            <person name="Kogle M.E."/>
            <person name="Kuo A."/>
            <person name="Riley R."/>
            <person name="Clum A."/>
            <person name="Nolan M."/>
            <person name="Lipzen A."/>
            <person name="Salamov A."/>
            <person name="Henrissat B."/>
            <person name="Wiebenga A."/>
            <person name="De vries R.P."/>
            <person name="Grigoriev I.V."/>
            <person name="Mortensen U.H."/>
            <person name="Andersen M.R."/>
            <person name="Baker S.E."/>
        </authorList>
    </citation>
    <scope>NUCLEOTIDE SEQUENCE</scope>
    <source>
        <strain evidence="1">CBS 121060</strain>
    </source>
</reference>
<evidence type="ECO:0000313" key="1">
    <source>
        <dbReference type="EMBL" id="RAH74868.1"/>
    </source>
</evidence>
<dbReference type="EMBL" id="KZ824934">
    <property type="protein sequence ID" value="RAH74868.1"/>
    <property type="molecule type" value="Genomic_DNA"/>
</dbReference>
<gene>
    <name evidence="1" type="ORF">BO66DRAFT_68385</name>
</gene>
<proteinExistence type="predicted"/>